<gene>
    <name evidence="3" type="ORF">DHW29_16090</name>
</gene>
<evidence type="ECO:0000256" key="1">
    <source>
        <dbReference type="SAM" id="MobiDB-lite"/>
    </source>
</evidence>
<dbReference type="Proteomes" id="UP000263596">
    <property type="component" value="Unassembled WGS sequence"/>
</dbReference>
<keyword evidence="2" id="KW-0732">Signal</keyword>
<feature type="signal peptide" evidence="2">
    <location>
        <begin position="1"/>
        <end position="21"/>
    </location>
</feature>
<dbReference type="RefSeq" id="WP_049175878.1">
    <property type="nucleotide sequence ID" value="NZ_BKFK01000019.1"/>
</dbReference>
<feature type="chain" id="PRO_5017639216" evidence="2">
    <location>
        <begin position="22"/>
        <end position="147"/>
    </location>
</feature>
<organism evidence="3 4">
    <name type="scientific">Acinetobacter ursingii</name>
    <dbReference type="NCBI Taxonomy" id="108980"/>
    <lineage>
        <taxon>Bacteria</taxon>
        <taxon>Pseudomonadati</taxon>
        <taxon>Pseudomonadota</taxon>
        <taxon>Gammaproteobacteria</taxon>
        <taxon>Moraxellales</taxon>
        <taxon>Moraxellaceae</taxon>
        <taxon>Acinetobacter</taxon>
    </lineage>
</organism>
<sequence>MKIKIIASGMMVALICSLTHATSDEWSKRWASSESRLNSNFTQANLIKLEDSDYYEGLGRTSITSNTYIERQETSTNIGQYTNSVGAMNSSSNSINIDGTNNNTTVSNGADTTGSDVKSGIQLTPQNGNNSQCINLSVREGGTSSCS</sequence>
<comment type="caution">
    <text evidence="3">The sequence shown here is derived from an EMBL/GenBank/DDBJ whole genome shotgun (WGS) entry which is preliminary data.</text>
</comment>
<proteinExistence type="predicted"/>
<dbReference type="AlphaFoldDB" id="A0A3D2STQ3"/>
<reference evidence="3 4" key="1">
    <citation type="journal article" date="2018" name="Nat. Biotechnol.">
        <title>A standardized bacterial taxonomy based on genome phylogeny substantially revises the tree of life.</title>
        <authorList>
            <person name="Parks D.H."/>
            <person name="Chuvochina M."/>
            <person name="Waite D.W."/>
            <person name="Rinke C."/>
            <person name="Skarshewski A."/>
            <person name="Chaumeil P.A."/>
            <person name="Hugenholtz P."/>
        </authorList>
    </citation>
    <scope>NUCLEOTIDE SEQUENCE [LARGE SCALE GENOMIC DNA]</scope>
    <source>
        <strain evidence="3">UBA9669</strain>
    </source>
</reference>
<name>A0A3D2STQ3_9GAMM</name>
<feature type="region of interest" description="Disordered" evidence="1">
    <location>
        <begin position="99"/>
        <end position="147"/>
    </location>
</feature>
<evidence type="ECO:0000313" key="4">
    <source>
        <dbReference type="Proteomes" id="UP000263596"/>
    </source>
</evidence>
<feature type="compositionally biased region" description="Polar residues" evidence="1">
    <location>
        <begin position="99"/>
        <end position="135"/>
    </location>
</feature>
<accession>A0A3D2STQ3</accession>
<evidence type="ECO:0000256" key="2">
    <source>
        <dbReference type="SAM" id="SignalP"/>
    </source>
</evidence>
<dbReference type="EMBL" id="DPVE01000296">
    <property type="protein sequence ID" value="HCK31540.1"/>
    <property type="molecule type" value="Genomic_DNA"/>
</dbReference>
<evidence type="ECO:0000313" key="3">
    <source>
        <dbReference type="EMBL" id="HCK31540.1"/>
    </source>
</evidence>
<protein>
    <submittedName>
        <fullName evidence="3">Uncharacterized protein</fullName>
    </submittedName>
</protein>